<evidence type="ECO:0000256" key="3">
    <source>
        <dbReference type="ARBA" id="ARBA00022679"/>
    </source>
</evidence>
<protein>
    <submittedName>
        <fullName evidence="7">Class I poly(R)-hydroxyalkanoic acid synthase</fullName>
    </submittedName>
</protein>
<dbReference type="InterPro" id="IPR029058">
    <property type="entry name" value="AB_hydrolase_fold"/>
</dbReference>
<reference evidence="8 10" key="2">
    <citation type="submission" date="2020-02" db="EMBL/GenBank/DDBJ databases">
        <title>Genome sequence of Parvularcula flava strain NH6-79.</title>
        <authorList>
            <person name="Abdul Karim M.H."/>
            <person name="Lam M.Q."/>
            <person name="Chen S.J."/>
            <person name="Yahya A."/>
            <person name="Shahir S."/>
            <person name="Shamsir M.S."/>
            <person name="Chong C.S."/>
        </authorList>
    </citation>
    <scope>NUCLEOTIDE SEQUENCE [LARGE SCALE GENOMIC DNA]</scope>
    <source>
        <strain evidence="8 10">NH6-79</strain>
    </source>
</reference>
<evidence type="ECO:0000259" key="6">
    <source>
        <dbReference type="Pfam" id="PF07167"/>
    </source>
</evidence>
<dbReference type="GO" id="GO:0042619">
    <property type="term" value="P:poly-hydroxybutyrate biosynthetic process"/>
    <property type="evidence" value="ECO:0007669"/>
    <property type="project" value="InterPro"/>
</dbReference>
<feature type="region of interest" description="Disordered" evidence="5">
    <location>
        <begin position="1"/>
        <end position="86"/>
    </location>
</feature>
<dbReference type="InterPro" id="IPR051321">
    <property type="entry name" value="PHA/PHB_synthase"/>
</dbReference>
<dbReference type="NCBIfam" id="TIGR01838">
    <property type="entry name" value="PHA_synth_I"/>
    <property type="match status" value="1"/>
</dbReference>
<organism evidence="7 9">
    <name type="scientific">Aquisalinus luteolus</name>
    <dbReference type="NCBI Taxonomy" id="1566827"/>
    <lineage>
        <taxon>Bacteria</taxon>
        <taxon>Pseudomonadati</taxon>
        <taxon>Pseudomonadota</taxon>
        <taxon>Alphaproteobacteria</taxon>
        <taxon>Parvularculales</taxon>
        <taxon>Parvularculaceae</taxon>
        <taxon>Aquisalinus</taxon>
    </lineage>
</organism>
<keyword evidence="4" id="KW-0012">Acyltransferase</keyword>
<evidence type="ECO:0000313" key="10">
    <source>
        <dbReference type="Proteomes" id="UP000818603"/>
    </source>
</evidence>
<dbReference type="SUPFAM" id="SSF53474">
    <property type="entry name" value="alpha/beta-Hydrolases"/>
    <property type="match status" value="1"/>
</dbReference>
<sequence>MTDRMKKNTGKETETAKKPVKKKKSSSGEAGKSSEEPAKATSGRKKAGSGKAKTTHKPAHDTPRQADEAKPAAEQVAKAASSGQSKDKLFSDYETMASYVTELQEKGQGILSGMVEQRASKGRKRVQAPNDPLNMQDTMADVFTNVFSDPYNVMRMQFGMWEDTARLAESMAKKATGKDVDPIVEPHAGDRRFSHPAWSENQTLDYLKQSYLIQCKWARELVNKAEGVDEHTRRKASFYMEQFLAAMAPTNFATTNPEVIEEAMKTRGENFLRGFRNFIDDMERGHGELMMKQADMDYFKVGENLATTPGKVVYQNDLMQLIQYSPTTDEVATRPMLIIPPWINKFYILDLQPDTSLIRWLVDQGRTVFVISWVNPGTDLAHKSFSDYMHEGIFGALEAVEKATGEKQVDTIGYCIGGTLLGCTLAYMAAKKDDRIQSATFFTAQMDFREAGELLLFIDEQQIANLEKQIDAAGGVMEASAMSKTFNMLRPVDLIWSVYIDNYLKGKEPKQFDLLYWNSDSTGMSKEVYLFYLREFYQNNRLSEGELVLDNVRLDLGKVKIPIFMQAGEKDHIAPPRSIYRSARLYGGPTQFMLAGSGHIAGVVNHPDRRKYHYSTNTDLPETMEDWVEGATRHDYSWWPYWMEWLNEVSPGTVPARTPGDGKLKVIEDAPGSYVKVTAV</sequence>
<dbReference type="EMBL" id="BMGZ01000001">
    <property type="protein sequence ID" value="GGH95926.1"/>
    <property type="molecule type" value="Genomic_DNA"/>
</dbReference>
<evidence type="ECO:0000256" key="4">
    <source>
        <dbReference type="ARBA" id="ARBA00023315"/>
    </source>
</evidence>
<gene>
    <name evidence="8" type="primary">phaC</name>
    <name evidence="8" type="ORF">FF098_006765</name>
    <name evidence="7" type="ORF">GCM10011355_13620</name>
</gene>
<reference evidence="7" key="1">
    <citation type="journal article" date="2014" name="Int. J. Syst. Evol. Microbiol.">
        <title>Complete genome sequence of Corynebacterium casei LMG S-19264T (=DSM 44701T), isolated from a smear-ripened cheese.</title>
        <authorList>
            <consortium name="US DOE Joint Genome Institute (JGI-PGF)"/>
            <person name="Walter F."/>
            <person name="Albersmeier A."/>
            <person name="Kalinowski J."/>
            <person name="Ruckert C."/>
        </authorList>
    </citation>
    <scope>NUCLEOTIDE SEQUENCE</scope>
    <source>
        <strain evidence="7">CGMCC 1.14984</strain>
    </source>
</reference>
<dbReference type="GO" id="GO:0016746">
    <property type="term" value="F:acyltransferase activity"/>
    <property type="evidence" value="ECO:0007669"/>
    <property type="project" value="UniProtKB-KW"/>
</dbReference>
<dbReference type="PANTHER" id="PTHR36837">
    <property type="entry name" value="POLY(3-HYDROXYALKANOATE) POLYMERASE SUBUNIT PHAC"/>
    <property type="match status" value="1"/>
</dbReference>
<dbReference type="Proteomes" id="UP000818603">
    <property type="component" value="Unassembled WGS sequence"/>
</dbReference>
<comment type="subcellular location">
    <subcellularLocation>
        <location evidence="1">Cytoplasm</location>
    </subcellularLocation>
</comment>
<dbReference type="Gene3D" id="3.40.50.1820">
    <property type="entry name" value="alpha/beta hydrolase"/>
    <property type="match status" value="1"/>
</dbReference>
<keyword evidence="3" id="KW-0808">Transferase</keyword>
<evidence type="ECO:0000256" key="1">
    <source>
        <dbReference type="ARBA" id="ARBA00004496"/>
    </source>
</evidence>
<feature type="compositionally biased region" description="Basic residues" evidence="5">
    <location>
        <begin position="42"/>
        <end position="57"/>
    </location>
</feature>
<evidence type="ECO:0000313" key="9">
    <source>
        <dbReference type="Proteomes" id="UP000621856"/>
    </source>
</evidence>
<dbReference type="PANTHER" id="PTHR36837:SF5">
    <property type="entry name" value="POLY-3-HYDROXYBUTYRATE SYNTHASE"/>
    <property type="match status" value="1"/>
</dbReference>
<dbReference type="InterPro" id="IPR010941">
    <property type="entry name" value="PhaC_N"/>
</dbReference>
<dbReference type="Pfam" id="PF07167">
    <property type="entry name" value="PhaC_N"/>
    <property type="match status" value="1"/>
</dbReference>
<proteinExistence type="predicted"/>
<dbReference type="Proteomes" id="UP000621856">
    <property type="component" value="Unassembled WGS sequence"/>
</dbReference>
<dbReference type="InterPro" id="IPR010963">
    <property type="entry name" value="PHA_synth_I"/>
</dbReference>
<keyword evidence="10" id="KW-1185">Reference proteome</keyword>
<evidence type="ECO:0000256" key="2">
    <source>
        <dbReference type="ARBA" id="ARBA00022490"/>
    </source>
</evidence>
<dbReference type="AlphaFoldDB" id="A0A8J3A2S0"/>
<reference evidence="7" key="3">
    <citation type="submission" date="2020-09" db="EMBL/GenBank/DDBJ databases">
        <authorList>
            <person name="Sun Q."/>
            <person name="Zhou Y."/>
        </authorList>
    </citation>
    <scope>NUCLEOTIDE SEQUENCE</scope>
    <source>
        <strain evidence="7">CGMCC 1.14984</strain>
    </source>
</reference>
<evidence type="ECO:0000313" key="8">
    <source>
        <dbReference type="EMBL" id="NHK27600.1"/>
    </source>
</evidence>
<dbReference type="EMBL" id="VCJR02000001">
    <property type="protein sequence ID" value="NHK27600.1"/>
    <property type="molecule type" value="Genomic_DNA"/>
</dbReference>
<feature type="compositionally biased region" description="Basic and acidic residues" evidence="5">
    <location>
        <begin position="1"/>
        <end position="17"/>
    </location>
</feature>
<dbReference type="GO" id="GO:0005737">
    <property type="term" value="C:cytoplasm"/>
    <property type="evidence" value="ECO:0007669"/>
    <property type="project" value="UniProtKB-SubCell"/>
</dbReference>
<evidence type="ECO:0000256" key="5">
    <source>
        <dbReference type="SAM" id="MobiDB-lite"/>
    </source>
</evidence>
<keyword evidence="2" id="KW-0963">Cytoplasm</keyword>
<name>A0A8J3A2S0_9PROT</name>
<evidence type="ECO:0000313" key="7">
    <source>
        <dbReference type="EMBL" id="GGH95926.1"/>
    </source>
</evidence>
<feature type="domain" description="Poly-beta-hydroxybutyrate polymerase N-terminal" evidence="6">
    <location>
        <begin position="190"/>
        <end position="361"/>
    </location>
</feature>
<accession>A0A8J3A2S0</accession>
<comment type="caution">
    <text evidence="7">The sequence shown here is derived from an EMBL/GenBank/DDBJ whole genome shotgun (WGS) entry which is preliminary data.</text>
</comment>
<feature type="compositionally biased region" description="Basic and acidic residues" evidence="5">
    <location>
        <begin position="58"/>
        <end position="71"/>
    </location>
</feature>